<keyword evidence="6" id="KW-1185">Reference proteome</keyword>
<dbReference type="GO" id="GO:0030163">
    <property type="term" value="P:protein catabolic process"/>
    <property type="evidence" value="ECO:0007669"/>
    <property type="project" value="UniProtKB-UniRule"/>
</dbReference>
<dbReference type="Gene3D" id="3.40.630.70">
    <property type="entry name" value="Leucyl/phenylalanyl-tRNA-protein transferase, C-terminal domain"/>
    <property type="match status" value="1"/>
</dbReference>
<dbReference type="AlphaFoldDB" id="A0A5B8UE03"/>
<dbReference type="Proteomes" id="UP000321204">
    <property type="component" value="Chromosome"/>
</dbReference>
<accession>A0A5B8UE03</accession>
<dbReference type="KEGG" id="fgg:FSB75_02060"/>
<evidence type="ECO:0000256" key="2">
    <source>
        <dbReference type="ARBA" id="ARBA00022679"/>
    </source>
</evidence>
<dbReference type="InterPro" id="IPR016181">
    <property type="entry name" value="Acyl_CoA_acyltransferase"/>
</dbReference>
<protein>
    <recommendedName>
        <fullName evidence="4">Leucyl/phenylalanyl-tRNA--protein transferase</fullName>
        <ecNumber evidence="4">2.3.2.6</ecNumber>
    </recommendedName>
    <alternativeName>
        <fullName evidence="4">L/F-transferase</fullName>
    </alternativeName>
    <alternativeName>
        <fullName evidence="4">Leucyltransferase</fullName>
    </alternativeName>
    <alternativeName>
        <fullName evidence="4">Phenyalanyltransferase</fullName>
    </alternativeName>
</protein>
<comment type="catalytic activity">
    <reaction evidence="4">
        <text>N-terminal L-arginyl-[protein] + L-leucyl-tRNA(Leu) = N-terminal L-leucyl-L-arginyl-[protein] + tRNA(Leu) + H(+)</text>
        <dbReference type="Rhea" id="RHEA:50416"/>
        <dbReference type="Rhea" id="RHEA-COMP:9613"/>
        <dbReference type="Rhea" id="RHEA-COMP:9622"/>
        <dbReference type="Rhea" id="RHEA-COMP:12672"/>
        <dbReference type="Rhea" id="RHEA-COMP:12673"/>
        <dbReference type="ChEBI" id="CHEBI:15378"/>
        <dbReference type="ChEBI" id="CHEBI:64719"/>
        <dbReference type="ChEBI" id="CHEBI:78442"/>
        <dbReference type="ChEBI" id="CHEBI:78494"/>
        <dbReference type="ChEBI" id="CHEBI:133044"/>
        <dbReference type="EC" id="2.3.2.6"/>
    </reaction>
</comment>
<dbReference type="Pfam" id="PF03588">
    <property type="entry name" value="Leu_Phe_trans"/>
    <property type="match status" value="1"/>
</dbReference>
<dbReference type="Gene3D" id="3.30.70.3550">
    <property type="entry name" value="Leucyl/phenylalanyl-tRNA-protein transferase, N-terminal domain"/>
    <property type="match status" value="1"/>
</dbReference>
<reference evidence="5 6" key="1">
    <citation type="journal article" date="2015" name="Int. J. Syst. Evol. Microbiol.">
        <title>Flavisolibacter ginsenosidimutans sp. nov., with ginsenoside-converting activity isolated from soil used for cultivating ginseng.</title>
        <authorList>
            <person name="Zhao Y."/>
            <person name="Liu Q."/>
            <person name="Kang M.S."/>
            <person name="Jin F."/>
            <person name="Yu H."/>
            <person name="Im W.T."/>
        </authorList>
    </citation>
    <scope>NUCLEOTIDE SEQUENCE [LARGE SCALE GENOMIC DNA]</scope>
    <source>
        <strain evidence="5 6">Gsoil 636</strain>
    </source>
</reference>
<name>A0A5B8UE03_9BACT</name>
<dbReference type="SUPFAM" id="SSF55729">
    <property type="entry name" value="Acyl-CoA N-acyltransferases (Nat)"/>
    <property type="match status" value="1"/>
</dbReference>
<evidence type="ECO:0000256" key="1">
    <source>
        <dbReference type="ARBA" id="ARBA00022490"/>
    </source>
</evidence>
<evidence type="ECO:0000256" key="4">
    <source>
        <dbReference type="HAMAP-Rule" id="MF_00688"/>
    </source>
</evidence>
<dbReference type="EMBL" id="CP042433">
    <property type="protein sequence ID" value="QEC54733.1"/>
    <property type="molecule type" value="Genomic_DNA"/>
</dbReference>
<dbReference type="GO" id="GO:0008914">
    <property type="term" value="F:leucyl-tRNA--protein transferase activity"/>
    <property type="evidence" value="ECO:0007669"/>
    <property type="project" value="UniProtKB-UniRule"/>
</dbReference>
<comment type="subcellular location">
    <subcellularLocation>
        <location evidence="4">Cytoplasm</location>
    </subcellularLocation>
</comment>
<dbReference type="InterPro" id="IPR042203">
    <property type="entry name" value="Leu/Phe-tRNA_Trfase_C"/>
</dbReference>
<gene>
    <name evidence="4" type="primary">aat</name>
    <name evidence="5" type="ORF">FSB75_02060</name>
</gene>
<dbReference type="HAMAP" id="MF_00688">
    <property type="entry name" value="Leu_Phe_trans"/>
    <property type="match status" value="1"/>
</dbReference>
<comment type="catalytic activity">
    <reaction evidence="4">
        <text>N-terminal L-lysyl-[protein] + L-leucyl-tRNA(Leu) = N-terminal L-leucyl-L-lysyl-[protein] + tRNA(Leu) + H(+)</text>
        <dbReference type="Rhea" id="RHEA:12340"/>
        <dbReference type="Rhea" id="RHEA-COMP:9613"/>
        <dbReference type="Rhea" id="RHEA-COMP:9622"/>
        <dbReference type="Rhea" id="RHEA-COMP:12670"/>
        <dbReference type="Rhea" id="RHEA-COMP:12671"/>
        <dbReference type="ChEBI" id="CHEBI:15378"/>
        <dbReference type="ChEBI" id="CHEBI:65249"/>
        <dbReference type="ChEBI" id="CHEBI:78442"/>
        <dbReference type="ChEBI" id="CHEBI:78494"/>
        <dbReference type="ChEBI" id="CHEBI:133043"/>
        <dbReference type="EC" id="2.3.2.6"/>
    </reaction>
</comment>
<dbReference type="EC" id="2.3.2.6" evidence="4"/>
<dbReference type="NCBIfam" id="TIGR00667">
    <property type="entry name" value="aat"/>
    <property type="match status" value="1"/>
</dbReference>
<comment type="similarity">
    <text evidence="4">Belongs to the L/F-transferase family.</text>
</comment>
<keyword evidence="1 4" id="KW-0963">Cytoplasm</keyword>
<keyword evidence="2 4" id="KW-0808">Transferase</keyword>
<evidence type="ECO:0000313" key="6">
    <source>
        <dbReference type="Proteomes" id="UP000321204"/>
    </source>
</evidence>
<dbReference type="RefSeq" id="WP_146782004.1">
    <property type="nucleotide sequence ID" value="NZ_BAABIO010000006.1"/>
</dbReference>
<evidence type="ECO:0000313" key="5">
    <source>
        <dbReference type="EMBL" id="QEC54733.1"/>
    </source>
</evidence>
<dbReference type="OrthoDB" id="9790282at2"/>
<evidence type="ECO:0000256" key="3">
    <source>
        <dbReference type="ARBA" id="ARBA00023315"/>
    </source>
</evidence>
<organism evidence="5 6">
    <name type="scientific">Flavisolibacter ginsenosidimutans</name>
    <dbReference type="NCBI Taxonomy" id="661481"/>
    <lineage>
        <taxon>Bacteria</taxon>
        <taxon>Pseudomonadati</taxon>
        <taxon>Bacteroidota</taxon>
        <taxon>Chitinophagia</taxon>
        <taxon>Chitinophagales</taxon>
        <taxon>Chitinophagaceae</taxon>
        <taxon>Flavisolibacter</taxon>
    </lineage>
</organism>
<keyword evidence="3 4" id="KW-0012">Acyltransferase</keyword>
<dbReference type="GO" id="GO:0005737">
    <property type="term" value="C:cytoplasm"/>
    <property type="evidence" value="ECO:0007669"/>
    <property type="project" value="UniProtKB-SubCell"/>
</dbReference>
<proteinExistence type="inferred from homology"/>
<sequence>MPQICFDENRFAFPSVDISDEEGLVLIGGEVKPDRVIEAYKKGIFPWYSDDSLPLWWSPDPRFVLFPGELHVSRSMKKFIAKSEFVFQSDKAFEEVIDQCATIDRDGQGGTWITPKMKEVYTQLFRKGYAHSAEAWKGNKLVGGMYGLRIGDVFFGESMFSKESNGSKFAFINYVQQLKRDGVKLIDCQVYTEHIETLGARLIQREKYIALLQQFISL</sequence>
<dbReference type="PANTHER" id="PTHR30098">
    <property type="entry name" value="LEUCYL/PHENYLALANYL-TRNA--PROTEIN TRANSFERASE"/>
    <property type="match status" value="1"/>
</dbReference>
<comment type="function">
    <text evidence="4">Functions in the N-end rule pathway of protein degradation where it conjugates Leu, Phe and, less efficiently, Met from aminoacyl-tRNAs to the N-termini of proteins containing an N-terminal arginine or lysine.</text>
</comment>
<dbReference type="PANTHER" id="PTHR30098:SF2">
    <property type="entry name" value="LEUCYL_PHENYLALANYL-TRNA--PROTEIN TRANSFERASE"/>
    <property type="match status" value="1"/>
</dbReference>
<dbReference type="InterPro" id="IPR042221">
    <property type="entry name" value="Leu/Phe-tRNA_Trfase_N"/>
</dbReference>
<dbReference type="InterPro" id="IPR004616">
    <property type="entry name" value="Leu/Phe-tRNA_Trfase"/>
</dbReference>
<comment type="catalytic activity">
    <reaction evidence="4">
        <text>L-phenylalanyl-tRNA(Phe) + an N-terminal L-alpha-aminoacyl-[protein] = an N-terminal L-phenylalanyl-L-alpha-aminoacyl-[protein] + tRNA(Phe)</text>
        <dbReference type="Rhea" id="RHEA:43632"/>
        <dbReference type="Rhea" id="RHEA-COMP:9668"/>
        <dbReference type="Rhea" id="RHEA-COMP:9699"/>
        <dbReference type="Rhea" id="RHEA-COMP:10636"/>
        <dbReference type="Rhea" id="RHEA-COMP:10637"/>
        <dbReference type="ChEBI" id="CHEBI:78442"/>
        <dbReference type="ChEBI" id="CHEBI:78531"/>
        <dbReference type="ChEBI" id="CHEBI:78597"/>
        <dbReference type="ChEBI" id="CHEBI:83561"/>
        <dbReference type="EC" id="2.3.2.6"/>
    </reaction>
</comment>